<feature type="domain" description="NADH:ubiquinone oxidoreductase-like 20kDa subunit" evidence="2">
    <location>
        <begin position="14"/>
        <end position="151"/>
    </location>
</feature>
<gene>
    <name evidence="3" type="ORF">IOK49_05060</name>
</gene>
<evidence type="ECO:0000313" key="4">
    <source>
        <dbReference type="Proteomes" id="UP000652307"/>
    </source>
</evidence>
<evidence type="ECO:0000259" key="2">
    <source>
        <dbReference type="Pfam" id="PF01058"/>
    </source>
</evidence>
<evidence type="ECO:0000256" key="1">
    <source>
        <dbReference type="ARBA" id="ARBA00023002"/>
    </source>
</evidence>
<dbReference type="GO" id="GO:0016491">
    <property type="term" value="F:oxidoreductase activity"/>
    <property type="evidence" value="ECO:0007669"/>
    <property type="project" value="UniProtKB-KW"/>
</dbReference>
<dbReference type="InterPro" id="IPR051349">
    <property type="entry name" value="Hydrogenase_assoc-protein"/>
</dbReference>
<name>A0A843AJ08_9CREN</name>
<comment type="caution">
    <text evidence="3">The sequence shown here is derived from an EMBL/GenBank/DDBJ whole genome shotgun (WGS) entry which is preliminary data.</text>
</comment>
<dbReference type="InterPro" id="IPR006137">
    <property type="entry name" value="NADH_UbQ_OxRdtase-like_20kDa"/>
</dbReference>
<dbReference type="GO" id="GO:0051536">
    <property type="term" value="F:iron-sulfur cluster binding"/>
    <property type="evidence" value="ECO:0007669"/>
    <property type="project" value="InterPro"/>
</dbReference>
<dbReference type="OMA" id="GSWPEDI"/>
<proteinExistence type="predicted"/>
<accession>A0A843AJ08</accession>
<dbReference type="AlphaFoldDB" id="A0A843AJ08"/>
<dbReference type="EMBL" id="JADEZV010000003">
    <property type="protein sequence ID" value="MBE9391440.1"/>
    <property type="molecule type" value="Genomic_DNA"/>
</dbReference>
<dbReference type="RefSeq" id="WP_014558155.1">
    <property type="nucleotide sequence ID" value="NZ_JADEZV010000003.1"/>
</dbReference>
<organism evidence="3 4">
    <name type="scientific">Fervidicoccus fontis</name>
    <dbReference type="NCBI Taxonomy" id="683846"/>
    <lineage>
        <taxon>Archaea</taxon>
        <taxon>Thermoproteota</taxon>
        <taxon>Thermoprotei</taxon>
        <taxon>Fervidicoccales</taxon>
        <taxon>Fervidicoccaceae</taxon>
        <taxon>Fervidicoccus</taxon>
    </lineage>
</organism>
<reference evidence="3" key="1">
    <citation type="submission" date="2020-10" db="EMBL/GenBank/DDBJ databases">
        <title>Fervidococcus fontis strain 3639Fd - the first crenarchaeon capable of growth on lipids.</title>
        <authorList>
            <person name="Kochetkova T.V."/>
            <person name="Elcheninov A.G."/>
            <person name="Toschakov S.V."/>
            <person name="Kublanov I.V."/>
        </authorList>
    </citation>
    <scope>NUCLEOTIDE SEQUENCE</scope>
    <source>
        <strain evidence="3">3639Fd</strain>
    </source>
</reference>
<dbReference type="GeneID" id="12450109"/>
<dbReference type="PANTHER" id="PTHR42845">
    <property type="entry name" value="COENZYME F420-REDUCING HYDROGENASE, GAMMA SUBUNIT"/>
    <property type="match status" value="1"/>
</dbReference>
<dbReference type="PANTHER" id="PTHR42845:SF2">
    <property type="entry name" value="F420-NON-REDUCING HYDROGENASE VHU SUBUNIT G"/>
    <property type="match status" value="1"/>
</dbReference>
<dbReference type="InterPro" id="IPR037024">
    <property type="entry name" value="NiFe_Hase_small_N_sf"/>
</dbReference>
<keyword evidence="1" id="KW-0560">Oxidoreductase</keyword>
<dbReference type="SUPFAM" id="SSF56770">
    <property type="entry name" value="HydA/Nqo6-like"/>
    <property type="match status" value="1"/>
</dbReference>
<dbReference type="Gene3D" id="3.40.50.700">
    <property type="entry name" value="NADH:ubiquinone oxidoreductase-like, 20kDa subunit"/>
    <property type="match status" value="1"/>
</dbReference>
<sequence length="260" mass="29019">MNKLRIGVEKFASCSGCINEIVYALLSDPQIMEKIQIDYFPELQDKNNFEGKFDIFLVEGSVVNKEQIERLREIRSKTRFVLAVGTCSAYGGIQSLRDRTNVEDVKKSVYIKPEYIDIEGDVYSVSEIIKPDFIVPGCPVNGDKLLTLLRKVVLGGGEITITESLCAECKRRGNECILITKGKLCLGPIVSTGCGALCPSFGRGCIGCFGIRTDLSMNDIERFANKIEELGIASKEDVLSYVMRFSYSKDKEFFSKKQKV</sequence>
<dbReference type="Pfam" id="PF01058">
    <property type="entry name" value="Oxidored_q6"/>
    <property type="match status" value="1"/>
</dbReference>
<protein>
    <recommendedName>
        <fullName evidence="2">NADH:ubiquinone oxidoreductase-like 20kDa subunit domain-containing protein</fullName>
    </recommendedName>
</protein>
<evidence type="ECO:0000313" key="3">
    <source>
        <dbReference type="EMBL" id="MBE9391440.1"/>
    </source>
</evidence>
<dbReference type="Proteomes" id="UP000652307">
    <property type="component" value="Unassembled WGS sequence"/>
</dbReference>